<dbReference type="EMBL" id="JBHLWQ010000127">
    <property type="protein sequence ID" value="MFC0201360.1"/>
    <property type="molecule type" value="Genomic_DNA"/>
</dbReference>
<organism evidence="2 3">
    <name type="scientific">Paracoccus rhizosphaerae</name>
    <dbReference type="NCBI Taxonomy" id="1133347"/>
    <lineage>
        <taxon>Bacteria</taxon>
        <taxon>Pseudomonadati</taxon>
        <taxon>Pseudomonadota</taxon>
        <taxon>Alphaproteobacteria</taxon>
        <taxon>Rhodobacterales</taxon>
        <taxon>Paracoccaceae</taxon>
        <taxon>Paracoccus</taxon>
    </lineage>
</organism>
<proteinExistence type="predicted"/>
<sequence length="54" mass="5856">MARTGMIAMPMRDQRAGDRADRVDVKISGRAVKSSLGRVKDLVGAHETKMANIS</sequence>
<reference evidence="2 3" key="1">
    <citation type="submission" date="2024-09" db="EMBL/GenBank/DDBJ databases">
        <authorList>
            <person name="Sun Q."/>
            <person name="Mori K."/>
        </authorList>
    </citation>
    <scope>NUCLEOTIDE SEQUENCE [LARGE SCALE GENOMIC DNA]</scope>
    <source>
        <strain evidence="2 3">CCM 7904</strain>
    </source>
</reference>
<dbReference type="Proteomes" id="UP001589795">
    <property type="component" value="Unassembled WGS sequence"/>
</dbReference>
<feature type="region of interest" description="Disordered" evidence="1">
    <location>
        <begin position="1"/>
        <end position="21"/>
    </location>
</feature>
<keyword evidence="3" id="KW-1185">Reference proteome</keyword>
<evidence type="ECO:0000256" key="1">
    <source>
        <dbReference type="SAM" id="MobiDB-lite"/>
    </source>
</evidence>
<name>A0ABV6CKU0_9RHOB</name>
<gene>
    <name evidence="2" type="ORF">ACFFIZ_13850</name>
</gene>
<feature type="compositionally biased region" description="Basic and acidic residues" evidence="1">
    <location>
        <begin position="12"/>
        <end position="21"/>
    </location>
</feature>
<protein>
    <submittedName>
        <fullName evidence="2">Uncharacterized protein</fullName>
    </submittedName>
</protein>
<evidence type="ECO:0000313" key="2">
    <source>
        <dbReference type="EMBL" id="MFC0201360.1"/>
    </source>
</evidence>
<comment type="caution">
    <text evidence="2">The sequence shown here is derived from an EMBL/GenBank/DDBJ whole genome shotgun (WGS) entry which is preliminary data.</text>
</comment>
<dbReference type="RefSeq" id="WP_265505672.1">
    <property type="nucleotide sequence ID" value="NZ_JAOTBE010000003.1"/>
</dbReference>
<evidence type="ECO:0000313" key="3">
    <source>
        <dbReference type="Proteomes" id="UP001589795"/>
    </source>
</evidence>
<accession>A0ABV6CKU0</accession>